<dbReference type="GO" id="GO:0005975">
    <property type="term" value="P:carbohydrate metabolic process"/>
    <property type="evidence" value="ECO:0007669"/>
    <property type="project" value="InterPro"/>
</dbReference>
<dbReference type="InterPro" id="IPR051913">
    <property type="entry name" value="GH2_Domain-Containing"/>
</dbReference>
<evidence type="ECO:0000259" key="4">
    <source>
        <dbReference type="Pfam" id="PF00703"/>
    </source>
</evidence>
<feature type="domain" description="Glycoside hydrolase family 2 catalytic" evidence="5">
    <location>
        <begin position="328"/>
        <end position="601"/>
    </location>
</feature>
<dbReference type="Proteomes" id="UP000243528">
    <property type="component" value="Unassembled WGS sequence"/>
</dbReference>
<dbReference type="InterPro" id="IPR006102">
    <property type="entry name" value="Ig-like_GH2"/>
</dbReference>
<dbReference type="InterPro" id="IPR006311">
    <property type="entry name" value="TAT_signal"/>
</dbReference>
<evidence type="ECO:0000256" key="3">
    <source>
        <dbReference type="ARBA" id="ARBA00023295"/>
    </source>
</evidence>
<comment type="similarity">
    <text evidence="1">Belongs to the glycosyl hydrolase 2 family.</text>
</comment>
<keyword evidence="10" id="KW-1185">Reference proteome</keyword>
<evidence type="ECO:0000259" key="7">
    <source>
        <dbReference type="Pfam" id="PF18565"/>
    </source>
</evidence>
<evidence type="ECO:0000259" key="5">
    <source>
        <dbReference type="Pfam" id="PF02836"/>
    </source>
</evidence>
<feature type="domain" description="Alpha-galactosidase NEW3" evidence="6">
    <location>
        <begin position="825"/>
        <end position="901"/>
    </location>
</feature>
<evidence type="ECO:0000313" key="10">
    <source>
        <dbReference type="Proteomes" id="UP000243528"/>
    </source>
</evidence>
<dbReference type="InterPro" id="IPR040605">
    <property type="entry name" value="Glyco_hydro2_dom5"/>
</dbReference>
<dbReference type="Gene3D" id="2.60.40.10">
    <property type="entry name" value="Immunoglobulins"/>
    <property type="match status" value="3"/>
</dbReference>
<keyword evidence="3" id="KW-0326">Glycosidase</keyword>
<dbReference type="Pfam" id="PF02836">
    <property type="entry name" value="Glyco_hydro_2_C"/>
    <property type="match status" value="1"/>
</dbReference>
<evidence type="ECO:0000256" key="2">
    <source>
        <dbReference type="ARBA" id="ARBA00022801"/>
    </source>
</evidence>
<accession>A0A2P8E053</accession>
<comment type="caution">
    <text evidence="9">The sequence shown here is derived from an EMBL/GenBank/DDBJ whole genome shotgun (WGS) entry which is preliminary data.</text>
</comment>
<dbReference type="OrthoDB" id="9761519at2"/>
<dbReference type="SUPFAM" id="SSF51445">
    <property type="entry name" value="(Trans)glycosidases"/>
    <property type="match status" value="1"/>
</dbReference>
<evidence type="ECO:0000313" key="9">
    <source>
        <dbReference type="EMBL" id="PSL02851.1"/>
    </source>
</evidence>
<dbReference type="Gene3D" id="3.20.20.80">
    <property type="entry name" value="Glycosidases"/>
    <property type="match status" value="1"/>
</dbReference>
<dbReference type="InterPro" id="IPR008979">
    <property type="entry name" value="Galactose-bd-like_sf"/>
</dbReference>
<dbReference type="InterPro" id="IPR054593">
    <property type="entry name" value="Beta-mannosidase-like_N2"/>
</dbReference>
<feature type="domain" description="Glycoside hydrolase family 2" evidence="7">
    <location>
        <begin position="705"/>
        <end position="797"/>
    </location>
</feature>
<evidence type="ECO:0000259" key="8">
    <source>
        <dbReference type="Pfam" id="PF22666"/>
    </source>
</evidence>
<dbReference type="Pfam" id="PF18565">
    <property type="entry name" value="Glyco_hydro2_C5"/>
    <property type="match status" value="1"/>
</dbReference>
<dbReference type="SUPFAM" id="SSF49303">
    <property type="entry name" value="beta-Galactosidase/glucuronidase domain"/>
    <property type="match status" value="1"/>
</dbReference>
<dbReference type="PRINTS" id="PR00132">
    <property type="entry name" value="GLHYDRLASE2"/>
</dbReference>
<dbReference type="InterPro" id="IPR013783">
    <property type="entry name" value="Ig-like_fold"/>
</dbReference>
<organism evidence="9 10">
    <name type="scientific">Haloactinopolyspora alba</name>
    <dbReference type="NCBI Taxonomy" id="648780"/>
    <lineage>
        <taxon>Bacteria</taxon>
        <taxon>Bacillati</taxon>
        <taxon>Actinomycetota</taxon>
        <taxon>Actinomycetes</taxon>
        <taxon>Jiangellales</taxon>
        <taxon>Jiangellaceae</taxon>
        <taxon>Haloactinopolyspora</taxon>
    </lineage>
</organism>
<dbReference type="PANTHER" id="PTHR42732">
    <property type="entry name" value="BETA-GALACTOSIDASE"/>
    <property type="match status" value="1"/>
</dbReference>
<dbReference type="Gene3D" id="2.60.120.260">
    <property type="entry name" value="Galactose-binding domain-like"/>
    <property type="match status" value="1"/>
</dbReference>
<dbReference type="PROSITE" id="PS00608">
    <property type="entry name" value="GLYCOSYL_HYDROL_F2_2"/>
    <property type="match status" value="1"/>
</dbReference>
<feature type="domain" description="Glycoside hydrolase family 2 immunoglobulin-like beta-sandwich" evidence="4">
    <location>
        <begin position="215"/>
        <end position="323"/>
    </location>
</feature>
<dbReference type="PANTHER" id="PTHR42732:SF1">
    <property type="entry name" value="BETA-MANNOSIDASE"/>
    <property type="match status" value="1"/>
</dbReference>
<dbReference type="Pfam" id="PF22666">
    <property type="entry name" value="Glyco_hydro_2_N2"/>
    <property type="match status" value="1"/>
</dbReference>
<dbReference type="InterPro" id="IPR006101">
    <property type="entry name" value="Glyco_hydro_2"/>
</dbReference>
<dbReference type="Pfam" id="PF10633">
    <property type="entry name" value="NPCBM_assoc"/>
    <property type="match status" value="1"/>
</dbReference>
<name>A0A2P8E053_9ACTN</name>
<dbReference type="InterPro" id="IPR023232">
    <property type="entry name" value="Glyco_hydro_2_AS"/>
</dbReference>
<dbReference type="Pfam" id="PF00703">
    <property type="entry name" value="Glyco_hydro_2"/>
    <property type="match status" value="1"/>
</dbReference>
<dbReference type="InterPro" id="IPR008964">
    <property type="entry name" value="Invasin/intimin_cell_adhesion"/>
</dbReference>
<dbReference type="RefSeq" id="WP_106537840.1">
    <property type="nucleotide sequence ID" value="NZ_PYGE01000009.1"/>
</dbReference>
<proteinExistence type="inferred from homology"/>
<evidence type="ECO:0000259" key="6">
    <source>
        <dbReference type="Pfam" id="PF10633"/>
    </source>
</evidence>
<dbReference type="GO" id="GO:0004553">
    <property type="term" value="F:hydrolase activity, hydrolyzing O-glycosyl compounds"/>
    <property type="evidence" value="ECO:0007669"/>
    <property type="project" value="InterPro"/>
</dbReference>
<dbReference type="SUPFAM" id="SSF49785">
    <property type="entry name" value="Galactose-binding domain-like"/>
    <property type="match status" value="1"/>
</dbReference>
<dbReference type="InterPro" id="IPR036156">
    <property type="entry name" value="Beta-gal/glucu_dom_sf"/>
</dbReference>
<dbReference type="AlphaFoldDB" id="A0A2P8E053"/>
<gene>
    <name evidence="9" type="ORF">CLV30_109159</name>
</gene>
<dbReference type="InterPro" id="IPR006103">
    <property type="entry name" value="Glyco_hydro_2_cat"/>
</dbReference>
<dbReference type="PROSITE" id="PS51318">
    <property type="entry name" value="TAT"/>
    <property type="match status" value="1"/>
</dbReference>
<sequence length="1111" mass="119107">MHPESGAHDGISRRRLLKTGMAGMVGAGGLAVLGHGGIGAAGAAATTRTADTTRGPAARTLPLNEDWLFAPMSLGDQGDQSFTLVTLPHTVTELSWRQWDPTTWQRTWSYRKHFDVDPQLNGLRLFADFDGALTGATVSINGEPVGEHLGGYLPFGVELTDHVRDRDNVLAVELDSRFNLDVPPNVPDGSPTAVDFWQPGGLYRSVSLRAVPHTFLADVFAKPVDVLSDTPRVDVECTVDAASVPDRPVRVEIALLDGDRQVATTSVDADISEAGSNVVRASLTGLGDVRLWDVDDPYLYTVVATLVVDERAVHDHTRRIGLRQAEFTGQGFLLNGRRHQLFGLNRHQFYPFAGGSMPDRVQRKDAEMLRNELNCTIVRCSHYPQAEAFLDACDELGLLVFDEVPGWQYLGDESWRELAYRDVHDMVVRDRNHPSVIIWGARLNETRDHADFYGSTRDLAHSLDDSRPTTGSMIAFRHGSTEFVQDVFSYNDYRRHDGHASLQPPRTDRPYLVTEAVGTLSGGARFYRRTDPVAVQQDQAVSHAYVHDIAASDERYCGLIAWCGFDYPSGTGNQHQGIKTPGVVDLFRFPKPGAAFYRSQVDPQVRPVIVPAFTWDFGPQSPPDGPGADAVVCSNCDRLELFVGGEHHATAQPDRERFPHLAHPPFLVDLTVDGSALPELRIDGYVGDELVLSRSFSADPSGDALTVRADDAELDADGTDATRISFEVLDRHGATRPYVQGEVGIEVDGPADLVGESPFAFGDSGGVGAVWVRSRRNTPGPVTVTVTHPELGSDQVTIHTRNVPPGGPPPPAVSVGTHAERALIVPGRTTTVTARVTNKEQPALRDVDVSVAVPHGWTARPATPTTIAALQPGQSATVRWEVDVPADAAPGNAVVDTRATFTLRTSRTSVSSAASVVIASTVAAARNNTGTSSDDDVDQGNLDGVGNSYSRQALAAEGLDAGATVRHDGLDFSWPDVPPGQPDNIVATGQTVFVDGAGERLGVLGASSSGSVSGPGVVHYTDGSTATFTLTLDDWWYEPGPANEIVAATPYVNSQGLGGRPRGQRDHTVRIFAASAPLDPAKTVEAVTLPAGGSTGPGRVTGMHLFALAVG</sequence>
<dbReference type="EMBL" id="PYGE01000009">
    <property type="protein sequence ID" value="PSL02851.1"/>
    <property type="molecule type" value="Genomic_DNA"/>
</dbReference>
<keyword evidence="2" id="KW-0378">Hydrolase</keyword>
<feature type="domain" description="Beta-mannosidase-like galactose-binding" evidence="8">
    <location>
        <begin position="105"/>
        <end position="179"/>
    </location>
</feature>
<dbReference type="SUPFAM" id="SSF49373">
    <property type="entry name" value="Invasin/intimin cell-adhesion fragments"/>
    <property type="match status" value="1"/>
</dbReference>
<dbReference type="InterPro" id="IPR018905">
    <property type="entry name" value="A-galactase_NEW3"/>
</dbReference>
<evidence type="ECO:0000256" key="1">
    <source>
        <dbReference type="ARBA" id="ARBA00007401"/>
    </source>
</evidence>
<reference evidence="9 10" key="1">
    <citation type="submission" date="2018-03" db="EMBL/GenBank/DDBJ databases">
        <title>Genomic Encyclopedia of Archaeal and Bacterial Type Strains, Phase II (KMG-II): from individual species to whole genera.</title>
        <authorList>
            <person name="Goeker M."/>
        </authorList>
    </citation>
    <scope>NUCLEOTIDE SEQUENCE [LARGE SCALE GENOMIC DNA]</scope>
    <source>
        <strain evidence="9 10">DSM 45211</strain>
    </source>
</reference>
<protein>
    <submittedName>
        <fullName evidence="9">Beta-galactosidase</fullName>
    </submittedName>
</protein>
<dbReference type="InterPro" id="IPR017853">
    <property type="entry name" value="GH"/>
</dbReference>